<evidence type="ECO:0000313" key="10">
    <source>
        <dbReference type="Proteomes" id="UP001219567"/>
    </source>
</evidence>
<keyword evidence="10" id="KW-1185">Reference proteome</keyword>
<dbReference type="Gene3D" id="3.30.40.10">
    <property type="entry name" value="Zinc/RING finger domain, C3HC4 (zinc finger)"/>
    <property type="match status" value="1"/>
</dbReference>
<feature type="domain" description="RING-type" evidence="8">
    <location>
        <begin position="629"/>
        <end position="703"/>
    </location>
</feature>
<feature type="transmembrane region" description="Helical" evidence="6">
    <location>
        <begin position="560"/>
        <end position="582"/>
    </location>
</feature>
<dbReference type="GO" id="GO:0012505">
    <property type="term" value="C:endomembrane system"/>
    <property type="evidence" value="ECO:0007669"/>
    <property type="project" value="TreeGrafter"/>
</dbReference>
<feature type="signal peptide" evidence="7">
    <location>
        <begin position="1"/>
        <end position="22"/>
    </location>
</feature>
<keyword evidence="3" id="KW-0862">Zinc</keyword>
<feature type="compositionally biased region" description="Low complexity" evidence="5">
    <location>
        <begin position="439"/>
        <end position="449"/>
    </location>
</feature>
<feature type="region of interest" description="Disordered" evidence="5">
    <location>
        <begin position="434"/>
        <end position="456"/>
    </location>
</feature>
<evidence type="ECO:0000256" key="2">
    <source>
        <dbReference type="ARBA" id="ARBA00022771"/>
    </source>
</evidence>
<evidence type="ECO:0000256" key="7">
    <source>
        <dbReference type="SAM" id="SignalP"/>
    </source>
</evidence>
<name>A0AAJ6CHV0_9BASI</name>
<dbReference type="PANTHER" id="PTHR22763">
    <property type="entry name" value="RING ZINC FINGER PROTEIN"/>
    <property type="match status" value="1"/>
</dbReference>
<dbReference type="Proteomes" id="UP001219567">
    <property type="component" value="Chromosome 3"/>
</dbReference>
<keyword evidence="7" id="KW-0732">Signal</keyword>
<reference evidence="9 10" key="1">
    <citation type="submission" date="2023-03" db="EMBL/GenBank/DDBJ databases">
        <title>Mating type loci evolution in Malassezia.</title>
        <authorList>
            <person name="Coelho M.A."/>
        </authorList>
    </citation>
    <scope>NUCLEOTIDE SEQUENCE [LARGE SCALE GENOMIC DNA]</scope>
    <source>
        <strain evidence="9 10">CBS 9725</strain>
    </source>
</reference>
<evidence type="ECO:0000256" key="5">
    <source>
        <dbReference type="SAM" id="MobiDB-lite"/>
    </source>
</evidence>
<dbReference type="InterPro" id="IPR001841">
    <property type="entry name" value="Znf_RING"/>
</dbReference>
<accession>A0AAJ6CHV0</accession>
<feature type="chain" id="PRO_5042572748" description="RING-type domain-containing protein" evidence="7">
    <location>
        <begin position="23"/>
        <end position="712"/>
    </location>
</feature>
<keyword evidence="2 4" id="KW-0863">Zinc-finger</keyword>
<dbReference type="AlphaFoldDB" id="A0AAJ6CHV0"/>
<keyword evidence="6" id="KW-1133">Transmembrane helix</keyword>
<dbReference type="Pfam" id="PF13639">
    <property type="entry name" value="zf-RING_2"/>
    <property type="match status" value="1"/>
</dbReference>
<evidence type="ECO:0000259" key="8">
    <source>
        <dbReference type="PROSITE" id="PS50089"/>
    </source>
</evidence>
<sequence>MARTVRVALVVWVMMGVIAILADDSLQWLEDARDRILRQREEVQGYMTHNVSQQGNWSLVRFIARLTQYHDDTEALLPQLDHLYKLGDGDFAFHRNISGFFDGNFSQINQHSDHLSLSNISENRGAWNWSSHAKMRMELQLNEQEVKATNITQILGSMVLTIHRNDSSSRAGMEMDVNGIMTGRGGRVYLVSVPRSSSEILDIRQILAMVPENDDVLRNDTYTVILNDIDQRLKQIDTMLHENEPYTPYDNPLSPPTNCSLHLYGQLLPAGPSSFQPQLDLRQTERDDPIGVVTGRVPMMHMELLGISERCSLAIQSNTLEGITTRQFWQDTRWYMCGMLVIVLIQLGIMMRMCERINTESALIKVSGPSFFIQTMYDAHVCLAHLVVGVTLRGSLSLGMLAVAFLAGILFLAYEYPMVVAILRYTIPPAATNPPMPTPAHATPSATEPPSLPEDLPSTRDSAWRSRWEHIRGAVADTVRDMPRVSASLVVTVLAFSISIIMPSLLAILLIPLLFSFWVPQIVQNYRMRTSGVNAVTVIGMTLTRFYLPICMSVSSQKICSVWLSVQMVILVGQDALGPWFFVPKAFLRQEVRWNWHPTPDQLYAQLKDDDDIEVPNWAQPEDMPLGDCPVCLCPNSWDPDQDQAEEATRFFGIHQPTWPSWKVWKTDRDPQSNVMVTPCHHIFHTSCLKQWMSIKHICPSCRLSLPPYEDI</sequence>
<evidence type="ECO:0000313" key="9">
    <source>
        <dbReference type="EMBL" id="WFC99625.1"/>
    </source>
</evidence>
<feature type="transmembrane region" description="Helical" evidence="6">
    <location>
        <begin position="531"/>
        <end position="548"/>
    </location>
</feature>
<dbReference type="GO" id="GO:0008270">
    <property type="term" value="F:zinc ion binding"/>
    <property type="evidence" value="ECO:0007669"/>
    <property type="project" value="UniProtKB-KW"/>
</dbReference>
<evidence type="ECO:0000256" key="3">
    <source>
        <dbReference type="ARBA" id="ARBA00022833"/>
    </source>
</evidence>
<dbReference type="InterPro" id="IPR013083">
    <property type="entry name" value="Znf_RING/FYVE/PHD"/>
</dbReference>
<evidence type="ECO:0000256" key="6">
    <source>
        <dbReference type="SAM" id="Phobius"/>
    </source>
</evidence>
<dbReference type="PROSITE" id="PS50089">
    <property type="entry name" value="ZF_RING_2"/>
    <property type="match status" value="1"/>
</dbReference>
<organism evidence="9 10">
    <name type="scientific">Malassezia yamatoensis</name>
    <dbReference type="NCBI Taxonomy" id="253288"/>
    <lineage>
        <taxon>Eukaryota</taxon>
        <taxon>Fungi</taxon>
        <taxon>Dikarya</taxon>
        <taxon>Basidiomycota</taxon>
        <taxon>Ustilaginomycotina</taxon>
        <taxon>Malasseziomycetes</taxon>
        <taxon>Malasseziales</taxon>
        <taxon>Malasseziaceae</taxon>
        <taxon>Malassezia</taxon>
    </lineage>
</organism>
<dbReference type="SUPFAM" id="SSF57850">
    <property type="entry name" value="RING/U-box"/>
    <property type="match status" value="1"/>
</dbReference>
<evidence type="ECO:0000256" key="1">
    <source>
        <dbReference type="ARBA" id="ARBA00022723"/>
    </source>
</evidence>
<proteinExistence type="predicted"/>
<dbReference type="SMART" id="SM00184">
    <property type="entry name" value="RING"/>
    <property type="match status" value="1"/>
</dbReference>
<dbReference type="EMBL" id="CP119945">
    <property type="protein sequence ID" value="WFC99625.1"/>
    <property type="molecule type" value="Genomic_DNA"/>
</dbReference>
<feature type="transmembrane region" description="Helical" evidence="6">
    <location>
        <begin position="489"/>
        <end position="519"/>
    </location>
</feature>
<protein>
    <recommendedName>
        <fullName evidence="8">RING-type domain-containing protein</fullName>
    </recommendedName>
</protein>
<feature type="transmembrane region" description="Helical" evidence="6">
    <location>
        <begin position="396"/>
        <end position="414"/>
    </location>
</feature>
<dbReference type="PANTHER" id="PTHR22763:SF162">
    <property type="entry name" value="TRANSMEMBRANE E3 UBIQUITIN-PROTEIN LIGASE 1"/>
    <property type="match status" value="1"/>
</dbReference>
<gene>
    <name evidence="9" type="ORF">MYAM1_002370</name>
</gene>
<keyword evidence="1" id="KW-0479">Metal-binding</keyword>
<dbReference type="GO" id="GO:0043161">
    <property type="term" value="P:proteasome-mediated ubiquitin-dependent protein catabolic process"/>
    <property type="evidence" value="ECO:0007669"/>
    <property type="project" value="TreeGrafter"/>
</dbReference>
<evidence type="ECO:0000256" key="4">
    <source>
        <dbReference type="PROSITE-ProRule" id="PRU00175"/>
    </source>
</evidence>
<dbReference type="InterPro" id="IPR050731">
    <property type="entry name" value="HRD1_E3_ubiq-ligases"/>
</dbReference>
<keyword evidence="6" id="KW-0812">Transmembrane</keyword>
<dbReference type="GO" id="GO:0061630">
    <property type="term" value="F:ubiquitin protein ligase activity"/>
    <property type="evidence" value="ECO:0007669"/>
    <property type="project" value="TreeGrafter"/>
</dbReference>
<keyword evidence="6" id="KW-0472">Membrane</keyword>